<dbReference type="Proteomes" id="UP001172673">
    <property type="component" value="Unassembled WGS sequence"/>
</dbReference>
<name>A0AA38X5F4_9EURO</name>
<dbReference type="AlphaFoldDB" id="A0AA38X5F4"/>
<reference evidence="1" key="1">
    <citation type="submission" date="2022-10" db="EMBL/GenBank/DDBJ databases">
        <title>Culturing micro-colonial fungi from biological soil crusts in the Mojave desert and describing Neophaeococcomyces mojavensis, and introducing the new genera and species Taxawa tesnikishii.</title>
        <authorList>
            <person name="Kurbessoian T."/>
            <person name="Stajich J.E."/>
        </authorList>
    </citation>
    <scope>NUCLEOTIDE SEQUENCE</scope>
    <source>
        <strain evidence="1">TK_41</strain>
    </source>
</reference>
<organism evidence="1 2">
    <name type="scientific">Cladophialophora chaetospira</name>
    <dbReference type="NCBI Taxonomy" id="386627"/>
    <lineage>
        <taxon>Eukaryota</taxon>
        <taxon>Fungi</taxon>
        <taxon>Dikarya</taxon>
        <taxon>Ascomycota</taxon>
        <taxon>Pezizomycotina</taxon>
        <taxon>Eurotiomycetes</taxon>
        <taxon>Chaetothyriomycetidae</taxon>
        <taxon>Chaetothyriales</taxon>
        <taxon>Herpotrichiellaceae</taxon>
        <taxon>Cladophialophora</taxon>
    </lineage>
</organism>
<sequence length="251" mass="28109">MASESDVSSEAYTRFETELALLQEMYPQQITFTSKSRELKYTSPHSPNAVLILAKTDIRDKVQYVYYSTIFAEGYGESLDSCIEYYEQITAESTGGNLAAIIGGKSEPSKNKSAGKTTEGALRSKTVIIWVHHIFAAWKRKFCSTPTYNSTIVADHVDICGIMKPGCPGVMVFSGRRDVVDAHVREVKGLKWQACQVRYDTSEEDTEGGQEEWEFSCAKGKIVEVETMAELVQNIVKEENKQTFLKVVKVK</sequence>
<comment type="caution">
    <text evidence="1">The sequence shown here is derived from an EMBL/GenBank/DDBJ whole genome shotgun (WGS) entry which is preliminary data.</text>
</comment>
<keyword evidence="2" id="KW-1185">Reference proteome</keyword>
<dbReference type="EMBL" id="JAPDRK010000013">
    <property type="protein sequence ID" value="KAJ9606935.1"/>
    <property type="molecule type" value="Genomic_DNA"/>
</dbReference>
<gene>
    <name evidence="1" type="ORF">H2200_008946</name>
</gene>
<proteinExistence type="predicted"/>
<evidence type="ECO:0000313" key="2">
    <source>
        <dbReference type="Proteomes" id="UP001172673"/>
    </source>
</evidence>
<evidence type="ECO:0000313" key="1">
    <source>
        <dbReference type="EMBL" id="KAJ9606935.1"/>
    </source>
</evidence>
<accession>A0AA38X5F4</accession>
<protein>
    <recommendedName>
        <fullName evidence="3">RWD domain-containing protein</fullName>
    </recommendedName>
</protein>
<evidence type="ECO:0008006" key="3">
    <source>
        <dbReference type="Google" id="ProtNLM"/>
    </source>
</evidence>